<dbReference type="InterPro" id="IPR051217">
    <property type="entry name" value="Insect_Cuticle_Struc_Prot"/>
</dbReference>
<dbReference type="InterPro" id="IPR031311">
    <property type="entry name" value="CHIT_BIND_RR_consensus"/>
</dbReference>
<dbReference type="InterPro" id="IPR000618">
    <property type="entry name" value="Insect_cuticle"/>
</dbReference>
<evidence type="ECO:0000256" key="1">
    <source>
        <dbReference type="ARBA" id="ARBA00022460"/>
    </source>
</evidence>
<feature type="transmembrane region" description="Helical" evidence="4">
    <location>
        <begin position="92"/>
        <end position="110"/>
    </location>
</feature>
<feature type="compositionally biased region" description="Polar residues" evidence="3">
    <location>
        <begin position="283"/>
        <end position="292"/>
    </location>
</feature>
<dbReference type="EMBL" id="OC001054">
    <property type="protein sequence ID" value="CAD7259011.1"/>
    <property type="molecule type" value="Genomic_DNA"/>
</dbReference>
<evidence type="ECO:0000313" key="5">
    <source>
        <dbReference type="EMBL" id="CAD7259011.1"/>
    </source>
</evidence>
<dbReference type="AlphaFoldDB" id="A0A7R9FXM6"/>
<reference evidence="5" key="1">
    <citation type="submission" date="2020-11" db="EMBL/GenBank/DDBJ databases">
        <authorList>
            <person name="Tran Van P."/>
        </authorList>
    </citation>
    <scope>NUCLEOTIDE SEQUENCE</scope>
</reference>
<keyword evidence="4" id="KW-0472">Membrane</keyword>
<dbReference type="PROSITE" id="PS00233">
    <property type="entry name" value="CHIT_BIND_RR_1"/>
    <property type="match status" value="3"/>
</dbReference>
<organism evidence="5">
    <name type="scientific">Timema shepardi</name>
    <name type="common">Walking stick</name>
    <dbReference type="NCBI Taxonomy" id="629360"/>
    <lineage>
        <taxon>Eukaryota</taxon>
        <taxon>Metazoa</taxon>
        <taxon>Ecdysozoa</taxon>
        <taxon>Arthropoda</taxon>
        <taxon>Hexapoda</taxon>
        <taxon>Insecta</taxon>
        <taxon>Pterygota</taxon>
        <taxon>Neoptera</taxon>
        <taxon>Polyneoptera</taxon>
        <taxon>Phasmatodea</taxon>
        <taxon>Timematodea</taxon>
        <taxon>Timematoidea</taxon>
        <taxon>Timematidae</taxon>
        <taxon>Timema</taxon>
    </lineage>
</organism>
<protein>
    <recommendedName>
        <fullName evidence="6">Cuticle protein 19</fullName>
    </recommendedName>
</protein>
<name>A0A7R9FXM6_TIMSH</name>
<dbReference type="PANTHER" id="PTHR12236">
    <property type="entry name" value="STRUCTURAL CONTITUENT OF CUTICLE"/>
    <property type="match status" value="1"/>
</dbReference>
<dbReference type="PROSITE" id="PS51155">
    <property type="entry name" value="CHIT_BIND_RR_2"/>
    <property type="match status" value="3"/>
</dbReference>
<keyword evidence="4" id="KW-0812">Transmembrane</keyword>
<evidence type="ECO:0008006" key="6">
    <source>
        <dbReference type="Google" id="ProtNLM"/>
    </source>
</evidence>
<evidence type="ECO:0000256" key="4">
    <source>
        <dbReference type="SAM" id="Phobius"/>
    </source>
</evidence>
<dbReference type="PANTHER" id="PTHR12236:SF95">
    <property type="entry name" value="CUTICULAR PROTEIN 76BD, ISOFORM C-RELATED"/>
    <property type="match status" value="1"/>
</dbReference>
<dbReference type="GO" id="GO:0005615">
    <property type="term" value="C:extracellular space"/>
    <property type="evidence" value="ECO:0007669"/>
    <property type="project" value="TreeGrafter"/>
</dbReference>
<dbReference type="GO" id="GO:0031012">
    <property type="term" value="C:extracellular matrix"/>
    <property type="evidence" value="ECO:0007669"/>
    <property type="project" value="TreeGrafter"/>
</dbReference>
<dbReference type="GO" id="GO:0042302">
    <property type="term" value="F:structural constituent of cuticle"/>
    <property type="evidence" value="ECO:0007669"/>
    <property type="project" value="UniProtKB-UniRule"/>
</dbReference>
<accession>A0A7R9FXM6</accession>
<keyword evidence="1 2" id="KW-0193">Cuticle</keyword>
<proteinExistence type="predicted"/>
<dbReference type="PRINTS" id="PR00947">
    <property type="entry name" value="CUTICLE"/>
</dbReference>
<gene>
    <name evidence="5" type="ORF">TSIB3V08_LOCUS3227</name>
</gene>
<evidence type="ECO:0000256" key="2">
    <source>
        <dbReference type="PROSITE-ProRule" id="PRU00497"/>
    </source>
</evidence>
<dbReference type="Pfam" id="PF00379">
    <property type="entry name" value="Chitin_bind_4"/>
    <property type="match status" value="3"/>
</dbReference>
<sequence>MRVFHSAVKPHSQGGGVDFGHTRNRDALRMAISRMRALNGLHVLIHINYRVNDRRNMLHDVRLFSDQGCVAMVSDDSLPDAFIRQYNTNIQVIVFSFVAMCGVAMAYPGLSHGYSPLTLETNHEEYYAHPQYKFDYAVHDPHTGDVKNQWESRDGDVVKGSYSLVESDGTVRTVDYTADKHNGFNAVVKKSGHAIHPEQSSYQGHDTIEYGVRRKLLDDPCSEESDGQRAEICLTFGGAHLSDIILEKNTEIYFIDVTYRSNGVHLHFRKGRVENHLGKKPQRTQPGSNTDHPVSGSLFRFELNCRGWEERSSNLARIVAAMIVVIAMVRAHPGFLGQSYSHLPAISNNIGEEYAHPQYKFDYAVHDPHTGDVKNQWESRDGDVVKGSYSLVESDGTVRTVDYTADKHNGFNAVVKKSGHAIHPKQSPYHGHDRGLTFNCLQSTGNKFYRIVAAMIVVIAMVRAHPGFLGQSYSHLPAISNHIGEEYAHPQYKFDYAVHDPHTGDVKNQWESRDGDVVKGSYSLVESDGTVRTVDYTADNHNGFNAVVKKSGHAIHPKQSSYHGHVEIVSLISALFGMASVSGILDHSVEALVFVRGVVYSPDSSVRLHQAVGTLDDVTITSVGGHARRS</sequence>
<keyword evidence="4" id="KW-1133">Transmembrane helix</keyword>
<feature type="region of interest" description="Disordered" evidence="3">
    <location>
        <begin position="274"/>
        <end position="293"/>
    </location>
</feature>
<evidence type="ECO:0000256" key="3">
    <source>
        <dbReference type="SAM" id="MobiDB-lite"/>
    </source>
</evidence>